<evidence type="ECO:0000256" key="1">
    <source>
        <dbReference type="SAM" id="Phobius"/>
    </source>
</evidence>
<evidence type="ECO:0000313" key="3">
    <source>
        <dbReference type="Proteomes" id="UP000177943"/>
    </source>
</evidence>
<organism evidence="2 3">
    <name type="scientific">Candidatus Taylorbacteria bacterium RIFCSPHIGHO2_02_FULL_45_35</name>
    <dbReference type="NCBI Taxonomy" id="1802311"/>
    <lineage>
        <taxon>Bacteria</taxon>
        <taxon>Candidatus Tayloriibacteriota</taxon>
    </lineage>
</organism>
<keyword evidence="1" id="KW-0472">Membrane</keyword>
<proteinExistence type="predicted"/>
<feature type="transmembrane region" description="Helical" evidence="1">
    <location>
        <begin position="113"/>
        <end position="129"/>
    </location>
</feature>
<accession>A0A1G2MSL7</accession>
<feature type="transmembrane region" description="Helical" evidence="1">
    <location>
        <begin position="166"/>
        <end position="184"/>
    </location>
</feature>
<dbReference type="Proteomes" id="UP000177943">
    <property type="component" value="Unassembled WGS sequence"/>
</dbReference>
<dbReference type="EMBL" id="MHRP01000026">
    <property type="protein sequence ID" value="OHA26825.1"/>
    <property type="molecule type" value="Genomic_DNA"/>
</dbReference>
<sequence>MELQNYSVPKKSPAASYTEKIHLNEFKNPPFFYFIWLYTFLFVCGKIILQYFLYTRTGGLSWPDGLYKAYLTVGDLPSELVSDLPYISLIIYAALFSTTAYNQGFKTALKSAIHLWFIILIVSIVPFFGLFQFLILYLMLLTIFSIPIVLIVKLLSKIKVNFLRRFFLFLPIPLSLLMILPTFLPTSFDQCKTIGSEQKRDGCYYYYAVQFKNGENVYKRCLAISNSQIKDSCLYKTFAYFGTIGVDGCEAISLDLTKQKICYTTLAIKKKDLSFCDKIKASSLQQQCITEFSREQTR</sequence>
<dbReference type="AlphaFoldDB" id="A0A1G2MSL7"/>
<name>A0A1G2MSL7_9BACT</name>
<protein>
    <submittedName>
        <fullName evidence="2">Uncharacterized protein</fullName>
    </submittedName>
</protein>
<evidence type="ECO:0000313" key="2">
    <source>
        <dbReference type="EMBL" id="OHA26825.1"/>
    </source>
</evidence>
<keyword evidence="1" id="KW-1133">Transmembrane helix</keyword>
<gene>
    <name evidence="2" type="ORF">A3D56_02760</name>
</gene>
<reference evidence="2 3" key="1">
    <citation type="journal article" date="2016" name="Nat. Commun.">
        <title>Thousands of microbial genomes shed light on interconnected biogeochemical processes in an aquifer system.</title>
        <authorList>
            <person name="Anantharaman K."/>
            <person name="Brown C.T."/>
            <person name="Hug L.A."/>
            <person name="Sharon I."/>
            <person name="Castelle C.J."/>
            <person name="Probst A.J."/>
            <person name="Thomas B.C."/>
            <person name="Singh A."/>
            <person name="Wilkins M.J."/>
            <person name="Karaoz U."/>
            <person name="Brodie E.L."/>
            <person name="Williams K.H."/>
            <person name="Hubbard S.S."/>
            <person name="Banfield J.F."/>
        </authorList>
    </citation>
    <scope>NUCLEOTIDE SEQUENCE [LARGE SCALE GENOMIC DNA]</scope>
</reference>
<feature type="transmembrane region" description="Helical" evidence="1">
    <location>
        <begin position="135"/>
        <end position="154"/>
    </location>
</feature>
<feature type="transmembrane region" description="Helical" evidence="1">
    <location>
        <begin position="84"/>
        <end position="101"/>
    </location>
</feature>
<feature type="transmembrane region" description="Helical" evidence="1">
    <location>
        <begin position="31"/>
        <end position="53"/>
    </location>
</feature>
<comment type="caution">
    <text evidence="2">The sequence shown here is derived from an EMBL/GenBank/DDBJ whole genome shotgun (WGS) entry which is preliminary data.</text>
</comment>
<keyword evidence="1" id="KW-0812">Transmembrane</keyword>